<keyword evidence="1" id="KW-0812">Transmembrane</keyword>
<dbReference type="EMBL" id="ACVA01000031">
    <property type="protein sequence ID" value="EEX18746.1"/>
    <property type="molecule type" value="Genomic_DNA"/>
</dbReference>
<gene>
    <name evidence="2" type="ORF">HMPREF0973_01281</name>
</gene>
<sequence>MLQAKNFDTASACALYNKGVNTSVVTLDSLTHQDEKKMANYLVVSNNCILSLSLFSLSLVEQAYITYFFFSRTRARGVA</sequence>
<dbReference type="AlphaFoldDB" id="C9MNU3"/>
<dbReference type="HOGENOM" id="CLU_196781_0_0_10"/>
<accession>C9MNU3</accession>
<protein>
    <submittedName>
        <fullName evidence="2">Uncharacterized protein</fullName>
    </submittedName>
</protein>
<organism evidence="2 3">
    <name type="scientific">Prevotella veroralis F0319</name>
    <dbReference type="NCBI Taxonomy" id="649761"/>
    <lineage>
        <taxon>Bacteria</taxon>
        <taxon>Pseudomonadati</taxon>
        <taxon>Bacteroidota</taxon>
        <taxon>Bacteroidia</taxon>
        <taxon>Bacteroidales</taxon>
        <taxon>Prevotellaceae</taxon>
        <taxon>Prevotella</taxon>
    </lineage>
</organism>
<dbReference type="STRING" id="649761.HMPREF0973_01281"/>
<feature type="transmembrane region" description="Helical" evidence="1">
    <location>
        <begin position="49"/>
        <end position="70"/>
    </location>
</feature>
<comment type="caution">
    <text evidence="2">The sequence shown here is derived from an EMBL/GenBank/DDBJ whole genome shotgun (WGS) entry which is preliminary data.</text>
</comment>
<keyword evidence="1" id="KW-1133">Transmembrane helix</keyword>
<dbReference type="Proteomes" id="UP000003327">
    <property type="component" value="Unassembled WGS sequence"/>
</dbReference>
<evidence type="ECO:0000313" key="2">
    <source>
        <dbReference type="EMBL" id="EEX18746.1"/>
    </source>
</evidence>
<name>C9MNU3_9BACT</name>
<keyword evidence="1" id="KW-0472">Membrane</keyword>
<proteinExistence type="predicted"/>
<reference evidence="2 3" key="1">
    <citation type="submission" date="2009-09" db="EMBL/GenBank/DDBJ databases">
        <authorList>
            <person name="Weinstock G."/>
            <person name="Sodergren E."/>
            <person name="Clifton S."/>
            <person name="Fulton L."/>
            <person name="Fulton B."/>
            <person name="Courtney L."/>
            <person name="Fronick C."/>
            <person name="Harrison M."/>
            <person name="Strong C."/>
            <person name="Farmer C."/>
            <person name="Delahaunty K."/>
            <person name="Markovic C."/>
            <person name="Hall O."/>
            <person name="Minx P."/>
            <person name="Tomlinson C."/>
            <person name="Mitreva M."/>
            <person name="Nelson J."/>
            <person name="Hou S."/>
            <person name="Wollam A."/>
            <person name="Pepin K.H."/>
            <person name="Johnson M."/>
            <person name="Bhonagiri V."/>
            <person name="Nash W.E."/>
            <person name="Warren W."/>
            <person name="Chinwalla A."/>
            <person name="Mardis E.R."/>
            <person name="Wilson R.K."/>
        </authorList>
    </citation>
    <scope>NUCLEOTIDE SEQUENCE [LARGE SCALE GENOMIC DNA]</scope>
    <source>
        <strain evidence="2 3">F0319</strain>
    </source>
</reference>
<evidence type="ECO:0000313" key="3">
    <source>
        <dbReference type="Proteomes" id="UP000003327"/>
    </source>
</evidence>
<keyword evidence="3" id="KW-1185">Reference proteome</keyword>
<evidence type="ECO:0000256" key="1">
    <source>
        <dbReference type="SAM" id="Phobius"/>
    </source>
</evidence>